<comment type="caution">
    <text evidence="2">The sequence shown here is derived from an EMBL/GenBank/DDBJ whole genome shotgun (WGS) entry which is preliminary data.</text>
</comment>
<sequence length="150" mass="17806">MINRYKVSTNISSLQYFVAVVLLFLAILASFKGYKILSFIFSLFFFYKAYKIYLKNKNKITELEIDENMIRLFNYENRLVFQAQKELLSFTELENGLIKIQSRQKEIYHLDLGTSKNEIKMLIGEHLFEKSKKSSFFNLGNILDFLDIIR</sequence>
<evidence type="ECO:0000256" key="1">
    <source>
        <dbReference type="SAM" id="Phobius"/>
    </source>
</evidence>
<proteinExistence type="predicted"/>
<keyword evidence="1" id="KW-1133">Transmembrane helix</keyword>
<gene>
    <name evidence="2" type="ORF">LNQ34_01335</name>
</gene>
<keyword evidence="3" id="KW-1185">Reference proteome</keyword>
<accession>A0ABS8LV02</accession>
<dbReference type="RefSeq" id="WP_229998410.1">
    <property type="nucleotide sequence ID" value="NZ_JAJJMN010000001.1"/>
</dbReference>
<reference evidence="2" key="1">
    <citation type="submission" date="2021-11" db="EMBL/GenBank/DDBJ databases">
        <title>Description of novel Flavobacterium species.</title>
        <authorList>
            <person name="Saticioglu I.B."/>
            <person name="Ay H."/>
            <person name="Altun S."/>
            <person name="Duman M."/>
        </authorList>
    </citation>
    <scope>NUCLEOTIDE SEQUENCE</scope>
    <source>
        <strain evidence="2">F-126</strain>
    </source>
</reference>
<evidence type="ECO:0000313" key="2">
    <source>
        <dbReference type="EMBL" id="MCC9016415.1"/>
    </source>
</evidence>
<name>A0ABS8LV02_9FLAO</name>
<dbReference type="EMBL" id="JAJJMN010000001">
    <property type="protein sequence ID" value="MCC9016415.1"/>
    <property type="molecule type" value="Genomic_DNA"/>
</dbReference>
<keyword evidence="1" id="KW-0812">Transmembrane</keyword>
<feature type="transmembrane region" description="Helical" evidence="1">
    <location>
        <begin position="12"/>
        <end position="30"/>
    </location>
</feature>
<evidence type="ECO:0000313" key="3">
    <source>
        <dbReference type="Proteomes" id="UP001430700"/>
    </source>
</evidence>
<organism evidence="2 3">
    <name type="scientific">Flavobacterium lipolyticum</name>
    <dbReference type="NCBI Taxonomy" id="2893754"/>
    <lineage>
        <taxon>Bacteria</taxon>
        <taxon>Pseudomonadati</taxon>
        <taxon>Bacteroidota</taxon>
        <taxon>Flavobacteriia</taxon>
        <taxon>Flavobacteriales</taxon>
        <taxon>Flavobacteriaceae</taxon>
        <taxon>Flavobacterium</taxon>
    </lineage>
</organism>
<protein>
    <submittedName>
        <fullName evidence="2">Uncharacterized protein</fullName>
    </submittedName>
</protein>
<feature type="transmembrane region" description="Helical" evidence="1">
    <location>
        <begin position="36"/>
        <end position="54"/>
    </location>
</feature>
<dbReference type="Proteomes" id="UP001430700">
    <property type="component" value="Unassembled WGS sequence"/>
</dbReference>
<keyword evidence="1" id="KW-0472">Membrane</keyword>